<dbReference type="RefSeq" id="WP_129203494.1">
    <property type="nucleotide sequence ID" value="NZ_CP035495.1"/>
</dbReference>
<keyword evidence="3" id="KW-1185">Reference proteome</keyword>
<reference evidence="2 3" key="1">
    <citation type="submission" date="2019-01" db="EMBL/GenBank/DDBJ databases">
        <title>Genome sequencing of strain 2JSPR-7.</title>
        <authorList>
            <person name="Heo J."/>
            <person name="Kim S.-J."/>
            <person name="Kim J.-S."/>
            <person name="Hong S.-B."/>
            <person name="Kwon S.-W."/>
        </authorList>
    </citation>
    <scope>NUCLEOTIDE SEQUENCE [LARGE SCALE GENOMIC DNA]</scope>
    <source>
        <strain evidence="2 3">2JSPR-7</strain>
    </source>
</reference>
<feature type="compositionally biased region" description="Basic and acidic residues" evidence="1">
    <location>
        <begin position="1"/>
        <end position="16"/>
    </location>
</feature>
<dbReference type="EMBL" id="CP035495">
    <property type="protein sequence ID" value="QAY62904.1"/>
    <property type="molecule type" value="Genomic_DNA"/>
</dbReference>
<feature type="region of interest" description="Disordered" evidence="1">
    <location>
        <begin position="1"/>
        <end position="25"/>
    </location>
</feature>
<gene>
    <name evidence="2" type="ORF">ET495_06200</name>
</gene>
<protein>
    <submittedName>
        <fullName evidence="2">Uncharacterized protein</fullName>
    </submittedName>
</protein>
<dbReference type="KEGG" id="xyl:ET495_06200"/>
<dbReference type="Proteomes" id="UP000291758">
    <property type="component" value="Chromosome"/>
</dbReference>
<proteinExistence type="predicted"/>
<accession>A0A4P6EJZ9</accession>
<sequence>MNYPRHADAPGRRTEGEGFTDQVGAGSLPILPTAPDVDHDTAAVFFRTSFAVLVRGKSVRRHLYFNLPAAERAVRRALARGDRADLVLVRLVPVTATTNHRPPTADVPCEVARDDTGRLVPNVLPEGVAW</sequence>
<dbReference type="AlphaFoldDB" id="A0A4P6EJZ9"/>
<organism evidence="2 3">
    <name type="scientific">Xylanimonas allomyrinae</name>
    <dbReference type="NCBI Taxonomy" id="2509459"/>
    <lineage>
        <taxon>Bacteria</taxon>
        <taxon>Bacillati</taxon>
        <taxon>Actinomycetota</taxon>
        <taxon>Actinomycetes</taxon>
        <taxon>Micrococcales</taxon>
        <taxon>Promicromonosporaceae</taxon>
        <taxon>Xylanimonas</taxon>
    </lineage>
</organism>
<evidence type="ECO:0000313" key="3">
    <source>
        <dbReference type="Proteomes" id="UP000291758"/>
    </source>
</evidence>
<name>A0A4P6EJZ9_9MICO</name>
<evidence type="ECO:0000313" key="2">
    <source>
        <dbReference type="EMBL" id="QAY62904.1"/>
    </source>
</evidence>
<evidence type="ECO:0000256" key="1">
    <source>
        <dbReference type="SAM" id="MobiDB-lite"/>
    </source>
</evidence>